<gene>
    <name evidence="2" type="ORF">DJ017_18840</name>
</gene>
<sequence>MLDVYFGLPVWLSSLLVLGAAAMLSVGGHWAVRRLTRKVPKQETELAVALMGVVAAFIGIMLAFSAVQAWDDYRQAHRAIAEEAAAVSELYRDLSVYGADTTAARAAVRAYAESVVSDEWPKLAHGEQSPRTAQALLNIFREVARIRPSEPRDQVIYTEVFRKLNEVVEHRRARMISARAVLPSLFWVVMLAGSAIMLAYTFVYPATPLNALTIAGLAVSLGLIFMFILDVNHPFAGPYALQPKELRELLPVLAQIPTGP</sequence>
<evidence type="ECO:0000313" key="3">
    <source>
        <dbReference type="Proteomes" id="UP000249254"/>
    </source>
</evidence>
<feature type="transmembrane region" description="Helical" evidence="1">
    <location>
        <begin position="46"/>
        <end position="70"/>
    </location>
</feature>
<name>A0A328AB67_9CAUL</name>
<reference evidence="3" key="1">
    <citation type="submission" date="2018-05" db="EMBL/GenBank/DDBJ databases">
        <authorList>
            <person name="Li X."/>
        </authorList>
    </citation>
    <scope>NUCLEOTIDE SEQUENCE [LARGE SCALE GENOMIC DNA]</scope>
    <source>
        <strain evidence="3">LX32</strain>
    </source>
</reference>
<dbReference type="EMBL" id="QFYQ01000002">
    <property type="protein sequence ID" value="RAK51871.1"/>
    <property type="molecule type" value="Genomic_DNA"/>
</dbReference>
<keyword evidence="1" id="KW-0812">Transmembrane</keyword>
<feature type="transmembrane region" description="Helical" evidence="1">
    <location>
        <begin position="209"/>
        <end position="229"/>
    </location>
</feature>
<keyword evidence="3" id="KW-1185">Reference proteome</keyword>
<proteinExistence type="predicted"/>
<keyword evidence="1" id="KW-0472">Membrane</keyword>
<dbReference type="OrthoDB" id="7375424at2"/>
<evidence type="ECO:0008006" key="4">
    <source>
        <dbReference type="Google" id="ProtNLM"/>
    </source>
</evidence>
<evidence type="ECO:0000256" key="1">
    <source>
        <dbReference type="SAM" id="Phobius"/>
    </source>
</evidence>
<protein>
    <recommendedName>
        <fullName evidence="4">DUF4239 domain-containing protein</fullName>
    </recommendedName>
</protein>
<feature type="transmembrane region" description="Helical" evidence="1">
    <location>
        <begin position="180"/>
        <end position="203"/>
    </location>
</feature>
<dbReference type="RefSeq" id="WP_111530433.1">
    <property type="nucleotide sequence ID" value="NZ_JBHRSG010000003.1"/>
</dbReference>
<dbReference type="Proteomes" id="UP000249254">
    <property type="component" value="Unassembled WGS sequence"/>
</dbReference>
<organism evidence="2 3">
    <name type="scientific">Phenylobacterium soli</name>
    <dbReference type="NCBI Taxonomy" id="2170551"/>
    <lineage>
        <taxon>Bacteria</taxon>
        <taxon>Pseudomonadati</taxon>
        <taxon>Pseudomonadota</taxon>
        <taxon>Alphaproteobacteria</taxon>
        <taxon>Caulobacterales</taxon>
        <taxon>Caulobacteraceae</taxon>
        <taxon>Phenylobacterium</taxon>
    </lineage>
</organism>
<accession>A0A328AB67</accession>
<dbReference type="Pfam" id="PF14023">
    <property type="entry name" value="Bestrophin-like"/>
    <property type="match status" value="1"/>
</dbReference>
<feature type="transmembrane region" description="Helical" evidence="1">
    <location>
        <begin position="5"/>
        <end position="26"/>
    </location>
</feature>
<comment type="caution">
    <text evidence="2">The sequence shown here is derived from an EMBL/GenBank/DDBJ whole genome shotgun (WGS) entry which is preliminary data.</text>
</comment>
<dbReference type="AlphaFoldDB" id="A0A328AB67"/>
<dbReference type="InterPro" id="IPR025333">
    <property type="entry name" value="DUF4239"/>
</dbReference>
<keyword evidence="1" id="KW-1133">Transmembrane helix</keyword>
<evidence type="ECO:0000313" key="2">
    <source>
        <dbReference type="EMBL" id="RAK51871.1"/>
    </source>
</evidence>